<dbReference type="GO" id="GO:0008932">
    <property type="term" value="F:lytic endotransglycosylase activity"/>
    <property type="evidence" value="ECO:0007669"/>
    <property type="project" value="UniProtKB-UniRule"/>
</dbReference>
<dbReference type="Proteomes" id="UP000184041">
    <property type="component" value="Unassembled WGS sequence"/>
</dbReference>
<keyword evidence="3 4" id="KW-0961">Cell wall biogenesis/degradation</keyword>
<sequence length="251" mass="28158">MDFMLDVKYIGQKFSGYSLQRVAQKLSYLFIILAASMVISSCGTLSRTKDTEPEKTPEIDFPDAGIPGKKIEEGMASWYGPKFQGRLTANGEQYDMDQLTAAHRTLPFNSIVRVQNLANGESVMVRINDRGPFAKNRIIDLSRKAARQIGMIGPGTAKVALILMNGSLEHSSVADLKTPTYTVQLGSFRDESKAFELSRKIRGSRVKAINHSKDTVHRVYYGTFIEKAKARQKKQELRERGFNGYVKQIQN</sequence>
<dbReference type="PROSITE" id="PS51724">
    <property type="entry name" value="SPOR"/>
    <property type="match status" value="1"/>
</dbReference>
<organism evidence="8 9">
    <name type="scientific">Fodinibius roseus</name>
    <dbReference type="NCBI Taxonomy" id="1194090"/>
    <lineage>
        <taxon>Bacteria</taxon>
        <taxon>Pseudomonadati</taxon>
        <taxon>Balneolota</taxon>
        <taxon>Balneolia</taxon>
        <taxon>Balneolales</taxon>
        <taxon>Balneolaceae</taxon>
        <taxon>Fodinibius</taxon>
    </lineage>
</organism>
<dbReference type="STRING" id="1194090.SAMN05443144_11918"/>
<evidence type="ECO:0000259" key="7">
    <source>
        <dbReference type="PROSITE" id="PS51724"/>
    </source>
</evidence>
<keyword evidence="8" id="KW-0449">Lipoprotein</keyword>
<evidence type="ECO:0000256" key="4">
    <source>
        <dbReference type="HAMAP-Rule" id="MF_02071"/>
    </source>
</evidence>
<dbReference type="CDD" id="cd22268">
    <property type="entry name" value="DPBB_RlpA-like"/>
    <property type="match status" value="1"/>
</dbReference>
<dbReference type="SUPFAM" id="SSF50685">
    <property type="entry name" value="Barwin-like endoglucanases"/>
    <property type="match status" value="1"/>
</dbReference>
<dbReference type="GO" id="GO:0042834">
    <property type="term" value="F:peptidoglycan binding"/>
    <property type="evidence" value="ECO:0007669"/>
    <property type="project" value="InterPro"/>
</dbReference>
<evidence type="ECO:0000256" key="1">
    <source>
        <dbReference type="ARBA" id="ARBA00022729"/>
    </source>
</evidence>
<dbReference type="AlphaFoldDB" id="A0A1M5H313"/>
<evidence type="ECO:0000256" key="2">
    <source>
        <dbReference type="ARBA" id="ARBA00023239"/>
    </source>
</evidence>
<feature type="domain" description="SPOR" evidence="7">
    <location>
        <begin position="175"/>
        <end position="249"/>
    </location>
</feature>
<keyword evidence="9" id="KW-1185">Reference proteome</keyword>
<dbReference type="InterPro" id="IPR034718">
    <property type="entry name" value="RlpA"/>
</dbReference>
<comment type="similarity">
    <text evidence="4 5">Belongs to the RlpA family.</text>
</comment>
<dbReference type="HAMAP" id="MF_02071">
    <property type="entry name" value="RlpA"/>
    <property type="match status" value="1"/>
</dbReference>
<dbReference type="InterPro" id="IPR036908">
    <property type="entry name" value="RlpA-like_sf"/>
</dbReference>
<dbReference type="InterPro" id="IPR009009">
    <property type="entry name" value="RlpA-like_DPBB"/>
</dbReference>
<dbReference type="PANTHER" id="PTHR34183:SF8">
    <property type="entry name" value="ENDOLYTIC PEPTIDOGLYCAN TRANSGLYCOSYLASE RLPA-RELATED"/>
    <property type="match status" value="1"/>
</dbReference>
<evidence type="ECO:0000256" key="6">
    <source>
        <dbReference type="SAM" id="MobiDB-lite"/>
    </source>
</evidence>
<dbReference type="EMBL" id="FQUS01000019">
    <property type="protein sequence ID" value="SHG10295.1"/>
    <property type="molecule type" value="Genomic_DNA"/>
</dbReference>
<proteinExistence type="inferred from homology"/>
<feature type="compositionally biased region" description="Basic and acidic residues" evidence="6">
    <location>
        <begin position="47"/>
        <end position="58"/>
    </location>
</feature>
<dbReference type="Pfam" id="PF05036">
    <property type="entry name" value="SPOR"/>
    <property type="match status" value="1"/>
</dbReference>
<dbReference type="Pfam" id="PF03330">
    <property type="entry name" value="DPBB_1"/>
    <property type="match status" value="1"/>
</dbReference>
<evidence type="ECO:0000313" key="9">
    <source>
        <dbReference type="Proteomes" id="UP000184041"/>
    </source>
</evidence>
<feature type="region of interest" description="Disordered" evidence="6">
    <location>
        <begin position="45"/>
        <end position="64"/>
    </location>
</feature>
<reference evidence="8 9" key="1">
    <citation type="submission" date="2016-11" db="EMBL/GenBank/DDBJ databases">
        <authorList>
            <person name="Jaros S."/>
            <person name="Januszkiewicz K."/>
            <person name="Wedrychowicz H."/>
        </authorList>
    </citation>
    <scope>NUCLEOTIDE SEQUENCE [LARGE SCALE GENOMIC DNA]</scope>
    <source>
        <strain evidence="8 9">DSM 21986</strain>
    </source>
</reference>
<dbReference type="InterPro" id="IPR012997">
    <property type="entry name" value="RplA"/>
</dbReference>
<protein>
    <recommendedName>
        <fullName evidence="4">Probable endolytic peptidoglycan transglycosylase RlpA</fullName>
        <ecNumber evidence="4">4.2.2.-</ecNumber>
    </recommendedName>
</protein>
<dbReference type="InterPro" id="IPR007730">
    <property type="entry name" value="SPOR-like_dom"/>
</dbReference>
<dbReference type="GO" id="GO:0000270">
    <property type="term" value="P:peptidoglycan metabolic process"/>
    <property type="evidence" value="ECO:0007669"/>
    <property type="project" value="UniProtKB-UniRule"/>
</dbReference>
<keyword evidence="2 4" id="KW-0456">Lyase</keyword>
<evidence type="ECO:0000313" key="8">
    <source>
        <dbReference type="EMBL" id="SHG10295.1"/>
    </source>
</evidence>
<name>A0A1M5H313_9BACT</name>
<dbReference type="Gene3D" id="3.30.70.1070">
    <property type="entry name" value="Sporulation related repeat"/>
    <property type="match status" value="1"/>
</dbReference>
<evidence type="ECO:0000256" key="3">
    <source>
        <dbReference type="ARBA" id="ARBA00023316"/>
    </source>
</evidence>
<comment type="function">
    <text evidence="4">Lytic transglycosylase with a strong preference for naked glycan strands that lack stem peptides.</text>
</comment>
<gene>
    <name evidence="4" type="primary">rlpA</name>
    <name evidence="8" type="ORF">SAMN05443144_11918</name>
</gene>
<evidence type="ECO:0000256" key="5">
    <source>
        <dbReference type="RuleBase" id="RU003495"/>
    </source>
</evidence>
<dbReference type="Gene3D" id="2.40.40.10">
    <property type="entry name" value="RlpA-like domain"/>
    <property type="match status" value="1"/>
</dbReference>
<dbReference type="NCBIfam" id="TIGR00413">
    <property type="entry name" value="rlpA"/>
    <property type="match status" value="1"/>
</dbReference>
<accession>A0A1M5H313</accession>
<dbReference type="SUPFAM" id="SSF110997">
    <property type="entry name" value="Sporulation related repeat"/>
    <property type="match status" value="1"/>
</dbReference>
<keyword evidence="1" id="KW-0732">Signal</keyword>
<dbReference type="InterPro" id="IPR036680">
    <property type="entry name" value="SPOR-like_sf"/>
</dbReference>
<dbReference type="PANTHER" id="PTHR34183">
    <property type="entry name" value="ENDOLYTIC PEPTIDOGLYCAN TRANSGLYCOSYLASE RLPA"/>
    <property type="match status" value="1"/>
</dbReference>
<dbReference type="EC" id="4.2.2.-" evidence="4"/>
<dbReference type="GO" id="GO:0071555">
    <property type="term" value="P:cell wall organization"/>
    <property type="evidence" value="ECO:0007669"/>
    <property type="project" value="UniProtKB-KW"/>
</dbReference>